<reference evidence="1 2" key="1">
    <citation type="submission" date="2019-08" db="EMBL/GenBank/DDBJ databases">
        <title>Draft genome sequences of two oriental melons (Cucumis melo L. var makuwa).</title>
        <authorList>
            <person name="Kwon S.-Y."/>
        </authorList>
    </citation>
    <scope>NUCLEOTIDE SEQUENCE [LARGE SCALE GENOMIC DNA]</scope>
    <source>
        <strain evidence="2">cv. SW 3</strain>
        <tissue evidence="1">Leaf</tissue>
    </source>
</reference>
<evidence type="ECO:0000313" key="1">
    <source>
        <dbReference type="EMBL" id="KAA0062041.1"/>
    </source>
</evidence>
<gene>
    <name evidence="1" type="ORF">E6C27_scaffold89G003790</name>
</gene>
<dbReference type="EMBL" id="SSTE01004728">
    <property type="protein sequence ID" value="KAA0062041.1"/>
    <property type="molecule type" value="Genomic_DNA"/>
</dbReference>
<evidence type="ECO:0000313" key="2">
    <source>
        <dbReference type="Proteomes" id="UP000321393"/>
    </source>
</evidence>
<sequence>MHTSISLVISSDAHISLVIPKDAHISLVIPKDAHISLVILKDTHNSLVIPKDAHISLVIPKDAHISLMIPKDTVPIRWHTKEKEVGGGGDWTEEERAIEGRDGRQSTGCVRQRGGSEMGRPRMAVRWRCDANDDGDRETTTVTETRAACVKLREMDEGERLSENELCSSWLDAGKVNPSERESQVYDETLVEVNPWFRQWEAGESESQSRRLNKDEIIPGLGVEWLSGVEANEQAVSFYLRFKEFIGNAYTPKRQGLQLNFKERSSAASQFYETENDE</sequence>
<dbReference type="Proteomes" id="UP000321393">
    <property type="component" value="Unassembled WGS sequence"/>
</dbReference>
<protein>
    <submittedName>
        <fullName evidence="1">Uncharacterized protein</fullName>
    </submittedName>
</protein>
<comment type="caution">
    <text evidence="1">The sequence shown here is derived from an EMBL/GenBank/DDBJ whole genome shotgun (WGS) entry which is preliminary data.</text>
</comment>
<name>A0A5A7V8M5_CUCMM</name>
<proteinExistence type="predicted"/>
<dbReference type="AlphaFoldDB" id="A0A5A7V8M5"/>
<accession>A0A5A7V8M5</accession>
<organism evidence="1 2">
    <name type="scientific">Cucumis melo var. makuwa</name>
    <name type="common">Oriental melon</name>
    <dbReference type="NCBI Taxonomy" id="1194695"/>
    <lineage>
        <taxon>Eukaryota</taxon>
        <taxon>Viridiplantae</taxon>
        <taxon>Streptophyta</taxon>
        <taxon>Embryophyta</taxon>
        <taxon>Tracheophyta</taxon>
        <taxon>Spermatophyta</taxon>
        <taxon>Magnoliopsida</taxon>
        <taxon>eudicotyledons</taxon>
        <taxon>Gunneridae</taxon>
        <taxon>Pentapetalae</taxon>
        <taxon>rosids</taxon>
        <taxon>fabids</taxon>
        <taxon>Cucurbitales</taxon>
        <taxon>Cucurbitaceae</taxon>
        <taxon>Benincaseae</taxon>
        <taxon>Cucumis</taxon>
    </lineage>
</organism>